<keyword evidence="4 5" id="KW-0472">Membrane</keyword>
<dbReference type="AlphaFoldDB" id="A0AAV3XZT3"/>
<feature type="transmembrane region" description="Helical" evidence="5">
    <location>
        <begin position="177"/>
        <end position="201"/>
    </location>
</feature>
<evidence type="ECO:0000256" key="1">
    <source>
        <dbReference type="ARBA" id="ARBA00004370"/>
    </source>
</evidence>
<comment type="subcellular location">
    <subcellularLocation>
        <location evidence="1">Membrane</location>
    </subcellularLocation>
</comment>
<keyword evidence="2 5" id="KW-0812">Transmembrane</keyword>
<evidence type="ECO:0000256" key="4">
    <source>
        <dbReference type="ARBA" id="ARBA00023136"/>
    </source>
</evidence>
<organism evidence="7 8">
    <name type="scientific">Plakobranchus ocellatus</name>
    <dbReference type="NCBI Taxonomy" id="259542"/>
    <lineage>
        <taxon>Eukaryota</taxon>
        <taxon>Metazoa</taxon>
        <taxon>Spiralia</taxon>
        <taxon>Lophotrochozoa</taxon>
        <taxon>Mollusca</taxon>
        <taxon>Gastropoda</taxon>
        <taxon>Heterobranchia</taxon>
        <taxon>Euthyneura</taxon>
        <taxon>Panpulmonata</taxon>
        <taxon>Sacoglossa</taxon>
        <taxon>Placobranchoidea</taxon>
        <taxon>Plakobranchidae</taxon>
        <taxon>Plakobranchus</taxon>
    </lineage>
</organism>
<gene>
    <name evidence="7" type="ORF">PoB_000173900</name>
</gene>
<reference evidence="7 8" key="1">
    <citation type="journal article" date="2021" name="Elife">
        <title>Chloroplast acquisition without the gene transfer in kleptoplastic sea slugs, Plakobranchus ocellatus.</title>
        <authorList>
            <person name="Maeda T."/>
            <person name="Takahashi S."/>
            <person name="Yoshida T."/>
            <person name="Shimamura S."/>
            <person name="Takaki Y."/>
            <person name="Nagai Y."/>
            <person name="Toyoda A."/>
            <person name="Suzuki Y."/>
            <person name="Arimoto A."/>
            <person name="Ishii H."/>
            <person name="Satoh N."/>
            <person name="Nishiyama T."/>
            <person name="Hasebe M."/>
            <person name="Maruyama T."/>
            <person name="Minagawa J."/>
            <person name="Obokata J."/>
            <person name="Shigenobu S."/>
        </authorList>
    </citation>
    <scope>NUCLEOTIDE SEQUENCE [LARGE SCALE GENOMIC DNA]</scope>
</reference>
<accession>A0AAV3XZT3</accession>
<dbReference type="InterPro" id="IPR052954">
    <property type="entry name" value="GPCR-Ligand_Int"/>
</dbReference>
<evidence type="ECO:0000256" key="3">
    <source>
        <dbReference type="ARBA" id="ARBA00022989"/>
    </source>
</evidence>
<dbReference type="InterPro" id="IPR017452">
    <property type="entry name" value="GPCR_Rhodpsn_7TM"/>
</dbReference>
<evidence type="ECO:0000313" key="7">
    <source>
        <dbReference type="EMBL" id="GFN75233.1"/>
    </source>
</evidence>
<feature type="domain" description="G-protein coupled receptors family 1 profile" evidence="6">
    <location>
        <begin position="1"/>
        <end position="241"/>
    </location>
</feature>
<proteinExistence type="predicted"/>
<dbReference type="PROSITE" id="PS50262">
    <property type="entry name" value="G_PROTEIN_RECEP_F1_2"/>
    <property type="match status" value="1"/>
</dbReference>
<feature type="transmembrane region" description="Helical" evidence="5">
    <location>
        <begin position="221"/>
        <end position="243"/>
    </location>
</feature>
<dbReference type="Proteomes" id="UP000735302">
    <property type="component" value="Unassembled WGS sequence"/>
</dbReference>
<evidence type="ECO:0000256" key="2">
    <source>
        <dbReference type="ARBA" id="ARBA00022692"/>
    </source>
</evidence>
<evidence type="ECO:0000259" key="6">
    <source>
        <dbReference type="PROSITE" id="PS50262"/>
    </source>
</evidence>
<keyword evidence="3 5" id="KW-1133">Transmembrane helix</keyword>
<comment type="caution">
    <text evidence="7">The sequence shown here is derived from an EMBL/GenBank/DDBJ whole genome shotgun (WGS) entry which is preliminary data.</text>
</comment>
<name>A0AAV3XZT3_9GAST</name>
<dbReference type="PANTHER" id="PTHR46641:SF2">
    <property type="entry name" value="FMRFAMIDE RECEPTOR"/>
    <property type="match status" value="1"/>
</dbReference>
<dbReference type="PANTHER" id="PTHR46641">
    <property type="entry name" value="FMRFAMIDE RECEPTOR-RELATED"/>
    <property type="match status" value="1"/>
</dbReference>
<keyword evidence="8" id="KW-1185">Reference proteome</keyword>
<dbReference type="GO" id="GO:0016020">
    <property type="term" value="C:membrane"/>
    <property type="evidence" value="ECO:0007669"/>
    <property type="project" value="UniProtKB-SubCell"/>
</dbReference>
<dbReference type="Gene3D" id="1.20.1070.10">
    <property type="entry name" value="Rhodopsin 7-helix transmembrane proteins"/>
    <property type="match status" value="1"/>
</dbReference>
<dbReference type="SUPFAM" id="SSF81321">
    <property type="entry name" value="Family A G protein-coupled receptor-like"/>
    <property type="match status" value="1"/>
</dbReference>
<protein>
    <recommendedName>
        <fullName evidence="6">G-protein coupled receptors family 1 profile domain-containing protein</fullName>
    </recommendedName>
</protein>
<evidence type="ECO:0000313" key="8">
    <source>
        <dbReference type="Proteomes" id="UP000735302"/>
    </source>
</evidence>
<dbReference type="EMBL" id="BLXT01000255">
    <property type="protein sequence ID" value="GFN75233.1"/>
    <property type="molecule type" value="Genomic_DNA"/>
</dbReference>
<sequence length="265" mass="29500">MRRAKLSALVLALVLLIAYVVVNKTSYYLKFDGIDMVNILYAVLPLSLLTILIAVISCHLRHVQRSRKKIMQGHSSPRSLLATTPSTTLVPASRQNSVANLASGTPASHMVVPPQRSPTTLQNIAHFENSLTATLVPESRQNSVANVALGTSASHIFVPPQRNPTTLQDIARLENSVTAMMLVATVCFFLLTMPLCAVLYAVKYSWRIREERPVANAYWNLLFQISLLLAVLNASINFILYFLSVKKFRLQLYRILKGKLRSIRG</sequence>
<evidence type="ECO:0000256" key="5">
    <source>
        <dbReference type="SAM" id="Phobius"/>
    </source>
</evidence>
<feature type="transmembrane region" description="Helical" evidence="5">
    <location>
        <begin position="39"/>
        <end position="60"/>
    </location>
</feature>